<dbReference type="OrthoDB" id="10060000at2759"/>
<dbReference type="STRING" id="7217.A0A0P8Y4S1"/>
<keyword evidence="3" id="KW-1185">Reference proteome</keyword>
<feature type="region of interest" description="Disordered" evidence="1">
    <location>
        <begin position="111"/>
        <end position="149"/>
    </location>
</feature>
<reference evidence="2 3" key="1">
    <citation type="journal article" date="2007" name="Nature">
        <title>Evolution of genes and genomes on the Drosophila phylogeny.</title>
        <authorList>
            <consortium name="Drosophila 12 Genomes Consortium"/>
            <person name="Clark A.G."/>
            <person name="Eisen M.B."/>
            <person name="Smith D.R."/>
            <person name="Bergman C.M."/>
            <person name="Oliver B."/>
            <person name="Markow T.A."/>
            <person name="Kaufman T.C."/>
            <person name="Kellis M."/>
            <person name="Gelbart W."/>
            <person name="Iyer V.N."/>
            <person name="Pollard D.A."/>
            <person name="Sackton T.B."/>
            <person name="Larracuente A.M."/>
            <person name="Singh N.D."/>
            <person name="Abad J.P."/>
            <person name="Abt D.N."/>
            <person name="Adryan B."/>
            <person name="Aguade M."/>
            <person name="Akashi H."/>
            <person name="Anderson W.W."/>
            <person name="Aquadro C.F."/>
            <person name="Ardell D.H."/>
            <person name="Arguello R."/>
            <person name="Artieri C.G."/>
            <person name="Barbash D.A."/>
            <person name="Barker D."/>
            <person name="Barsanti P."/>
            <person name="Batterham P."/>
            <person name="Batzoglou S."/>
            <person name="Begun D."/>
            <person name="Bhutkar A."/>
            <person name="Blanco E."/>
            <person name="Bosak S.A."/>
            <person name="Bradley R.K."/>
            <person name="Brand A.D."/>
            <person name="Brent M.R."/>
            <person name="Brooks A.N."/>
            <person name="Brown R.H."/>
            <person name="Butlin R.K."/>
            <person name="Caggese C."/>
            <person name="Calvi B.R."/>
            <person name="Bernardo de Carvalho A."/>
            <person name="Caspi A."/>
            <person name="Castrezana S."/>
            <person name="Celniker S.E."/>
            <person name="Chang J.L."/>
            <person name="Chapple C."/>
            <person name="Chatterji S."/>
            <person name="Chinwalla A."/>
            <person name="Civetta A."/>
            <person name="Clifton S.W."/>
            <person name="Comeron J.M."/>
            <person name="Costello J.C."/>
            <person name="Coyne J.A."/>
            <person name="Daub J."/>
            <person name="David R.G."/>
            <person name="Delcher A.L."/>
            <person name="Delehaunty K."/>
            <person name="Do C.B."/>
            <person name="Ebling H."/>
            <person name="Edwards K."/>
            <person name="Eickbush T."/>
            <person name="Evans J.D."/>
            <person name="Filipski A."/>
            <person name="Findeiss S."/>
            <person name="Freyhult E."/>
            <person name="Fulton L."/>
            <person name="Fulton R."/>
            <person name="Garcia A.C."/>
            <person name="Gardiner A."/>
            <person name="Garfield D.A."/>
            <person name="Garvin B.E."/>
            <person name="Gibson G."/>
            <person name="Gilbert D."/>
            <person name="Gnerre S."/>
            <person name="Godfrey J."/>
            <person name="Good R."/>
            <person name="Gotea V."/>
            <person name="Gravely B."/>
            <person name="Greenberg A.J."/>
            <person name="Griffiths-Jones S."/>
            <person name="Gross S."/>
            <person name="Guigo R."/>
            <person name="Gustafson E.A."/>
            <person name="Haerty W."/>
            <person name="Hahn M.W."/>
            <person name="Halligan D.L."/>
            <person name="Halpern A.L."/>
            <person name="Halter G.M."/>
            <person name="Han M.V."/>
            <person name="Heger A."/>
            <person name="Hillier L."/>
            <person name="Hinrichs A.S."/>
            <person name="Holmes I."/>
            <person name="Hoskins R.A."/>
            <person name="Hubisz M.J."/>
            <person name="Hultmark D."/>
            <person name="Huntley M.A."/>
            <person name="Jaffe D.B."/>
            <person name="Jagadeeshan S."/>
            <person name="Jeck W.R."/>
            <person name="Johnson J."/>
            <person name="Jones C.D."/>
            <person name="Jordan W.C."/>
            <person name="Karpen G.H."/>
            <person name="Kataoka E."/>
            <person name="Keightley P.D."/>
            <person name="Kheradpour P."/>
            <person name="Kirkness E.F."/>
            <person name="Koerich L.B."/>
            <person name="Kristiansen K."/>
            <person name="Kudrna D."/>
            <person name="Kulathinal R.J."/>
            <person name="Kumar S."/>
            <person name="Kwok R."/>
            <person name="Lander E."/>
            <person name="Langley C.H."/>
            <person name="Lapoint R."/>
            <person name="Lazzaro B.P."/>
            <person name="Lee S.J."/>
            <person name="Levesque L."/>
            <person name="Li R."/>
            <person name="Lin C.F."/>
            <person name="Lin M.F."/>
            <person name="Lindblad-Toh K."/>
            <person name="Llopart A."/>
            <person name="Long M."/>
            <person name="Low L."/>
            <person name="Lozovsky E."/>
            <person name="Lu J."/>
            <person name="Luo M."/>
            <person name="Machado C.A."/>
            <person name="Makalowski W."/>
            <person name="Marzo M."/>
            <person name="Matsuda M."/>
            <person name="Matzkin L."/>
            <person name="McAllister B."/>
            <person name="McBride C.S."/>
            <person name="McKernan B."/>
            <person name="McKernan K."/>
            <person name="Mendez-Lago M."/>
            <person name="Minx P."/>
            <person name="Mollenhauer M.U."/>
            <person name="Montooth K."/>
            <person name="Mount S.M."/>
            <person name="Mu X."/>
            <person name="Myers E."/>
            <person name="Negre B."/>
            <person name="Newfeld S."/>
            <person name="Nielsen R."/>
            <person name="Noor M.A."/>
            <person name="O'Grady P."/>
            <person name="Pachter L."/>
            <person name="Papaceit M."/>
            <person name="Parisi M.J."/>
            <person name="Parisi M."/>
            <person name="Parts L."/>
            <person name="Pedersen J.S."/>
            <person name="Pesole G."/>
            <person name="Phillippy A.M."/>
            <person name="Ponting C.P."/>
            <person name="Pop M."/>
            <person name="Porcelli D."/>
            <person name="Powell J.R."/>
            <person name="Prohaska S."/>
            <person name="Pruitt K."/>
            <person name="Puig M."/>
            <person name="Quesneville H."/>
            <person name="Ram K.R."/>
            <person name="Rand D."/>
            <person name="Rasmussen M.D."/>
            <person name="Reed L.K."/>
            <person name="Reenan R."/>
            <person name="Reily A."/>
            <person name="Remington K.A."/>
            <person name="Rieger T.T."/>
            <person name="Ritchie M.G."/>
            <person name="Robin C."/>
            <person name="Rogers Y.H."/>
            <person name="Rohde C."/>
            <person name="Rozas J."/>
            <person name="Rubenfield M.J."/>
            <person name="Ruiz A."/>
            <person name="Russo S."/>
            <person name="Salzberg S.L."/>
            <person name="Sanchez-Gracia A."/>
            <person name="Saranga D.J."/>
            <person name="Sato H."/>
            <person name="Schaeffer S.W."/>
            <person name="Schatz M.C."/>
            <person name="Schlenke T."/>
            <person name="Schwartz R."/>
            <person name="Segarra C."/>
            <person name="Singh R.S."/>
            <person name="Sirot L."/>
            <person name="Sirota M."/>
            <person name="Sisneros N.B."/>
            <person name="Smith C.D."/>
            <person name="Smith T.F."/>
            <person name="Spieth J."/>
            <person name="Stage D.E."/>
            <person name="Stark A."/>
            <person name="Stephan W."/>
            <person name="Strausberg R.L."/>
            <person name="Strempel S."/>
            <person name="Sturgill D."/>
            <person name="Sutton G."/>
            <person name="Sutton G.G."/>
            <person name="Tao W."/>
            <person name="Teichmann S."/>
            <person name="Tobari Y.N."/>
            <person name="Tomimura Y."/>
            <person name="Tsolas J.M."/>
            <person name="Valente V.L."/>
            <person name="Venter E."/>
            <person name="Venter J.C."/>
            <person name="Vicario S."/>
            <person name="Vieira F.G."/>
            <person name="Vilella A.J."/>
            <person name="Villasante A."/>
            <person name="Walenz B."/>
            <person name="Wang J."/>
            <person name="Wasserman M."/>
            <person name="Watts T."/>
            <person name="Wilson D."/>
            <person name="Wilson R.K."/>
            <person name="Wing R.A."/>
            <person name="Wolfner M.F."/>
            <person name="Wong A."/>
            <person name="Wong G.K."/>
            <person name="Wu C.I."/>
            <person name="Wu G."/>
            <person name="Yamamoto D."/>
            <person name="Yang H.P."/>
            <person name="Yang S.P."/>
            <person name="Yorke J.A."/>
            <person name="Yoshida K."/>
            <person name="Zdobnov E."/>
            <person name="Zhang P."/>
            <person name="Zhang Y."/>
            <person name="Zimin A.V."/>
            <person name="Baldwin J."/>
            <person name="Abdouelleil A."/>
            <person name="Abdulkadir J."/>
            <person name="Abebe A."/>
            <person name="Abera B."/>
            <person name="Abreu J."/>
            <person name="Acer S.C."/>
            <person name="Aftuck L."/>
            <person name="Alexander A."/>
            <person name="An P."/>
            <person name="Anderson E."/>
            <person name="Anderson S."/>
            <person name="Arachi H."/>
            <person name="Azer M."/>
            <person name="Bachantsang P."/>
            <person name="Barry A."/>
            <person name="Bayul T."/>
            <person name="Berlin A."/>
            <person name="Bessette D."/>
            <person name="Bloom T."/>
            <person name="Blye J."/>
            <person name="Boguslavskiy L."/>
            <person name="Bonnet C."/>
            <person name="Boukhgalter B."/>
            <person name="Bourzgui I."/>
            <person name="Brown A."/>
            <person name="Cahill P."/>
            <person name="Channer S."/>
            <person name="Cheshatsang Y."/>
            <person name="Chuda L."/>
            <person name="Citroen M."/>
            <person name="Collymore A."/>
            <person name="Cooke P."/>
            <person name="Costello M."/>
            <person name="D'Aco K."/>
            <person name="Daza R."/>
            <person name="De Haan G."/>
            <person name="DeGray S."/>
            <person name="DeMaso C."/>
            <person name="Dhargay N."/>
            <person name="Dooley K."/>
            <person name="Dooley E."/>
            <person name="Doricent M."/>
            <person name="Dorje P."/>
            <person name="Dorjee K."/>
            <person name="Dupes A."/>
            <person name="Elong R."/>
            <person name="Falk J."/>
            <person name="Farina A."/>
            <person name="Faro S."/>
            <person name="Ferguson D."/>
            <person name="Fisher S."/>
            <person name="Foley C.D."/>
            <person name="Franke A."/>
            <person name="Friedrich D."/>
            <person name="Gadbois L."/>
            <person name="Gearin G."/>
            <person name="Gearin C.R."/>
            <person name="Giannoukos G."/>
            <person name="Goode T."/>
            <person name="Graham J."/>
            <person name="Grandbois E."/>
            <person name="Grewal S."/>
            <person name="Gyaltsen K."/>
            <person name="Hafez N."/>
            <person name="Hagos B."/>
            <person name="Hall J."/>
            <person name="Henson C."/>
            <person name="Hollinger A."/>
            <person name="Honan T."/>
            <person name="Huard M.D."/>
            <person name="Hughes L."/>
            <person name="Hurhula B."/>
            <person name="Husby M.E."/>
            <person name="Kamat A."/>
            <person name="Kanga B."/>
            <person name="Kashin S."/>
            <person name="Khazanovich D."/>
            <person name="Kisner P."/>
            <person name="Lance K."/>
            <person name="Lara M."/>
            <person name="Lee W."/>
            <person name="Lennon N."/>
            <person name="Letendre F."/>
            <person name="LeVine R."/>
            <person name="Lipovsky A."/>
            <person name="Liu X."/>
            <person name="Liu J."/>
            <person name="Liu S."/>
            <person name="Lokyitsang T."/>
            <person name="Lokyitsang Y."/>
            <person name="Lubonja R."/>
            <person name="Lui A."/>
            <person name="MacDonald P."/>
            <person name="Magnisalis V."/>
            <person name="Maru K."/>
            <person name="Matthews C."/>
            <person name="McCusker W."/>
            <person name="McDonough S."/>
            <person name="Mehta T."/>
            <person name="Meldrim J."/>
            <person name="Meneus L."/>
            <person name="Mihai O."/>
            <person name="Mihalev A."/>
            <person name="Mihova T."/>
            <person name="Mittelman R."/>
            <person name="Mlenga V."/>
            <person name="Montmayeur A."/>
            <person name="Mulrain L."/>
            <person name="Navidi A."/>
            <person name="Naylor J."/>
            <person name="Negash T."/>
            <person name="Nguyen T."/>
            <person name="Nguyen N."/>
            <person name="Nicol R."/>
            <person name="Norbu C."/>
            <person name="Norbu N."/>
            <person name="Novod N."/>
            <person name="O'Neill B."/>
            <person name="Osman S."/>
            <person name="Markiewicz E."/>
            <person name="Oyono O.L."/>
            <person name="Patti C."/>
            <person name="Phunkhang P."/>
            <person name="Pierre F."/>
            <person name="Priest M."/>
            <person name="Raghuraman S."/>
            <person name="Rege F."/>
            <person name="Reyes R."/>
            <person name="Rise C."/>
            <person name="Rogov P."/>
            <person name="Ross K."/>
            <person name="Ryan E."/>
            <person name="Settipalli S."/>
            <person name="Shea T."/>
            <person name="Sherpa N."/>
            <person name="Shi L."/>
            <person name="Shih D."/>
            <person name="Sparrow T."/>
            <person name="Spaulding J."/>
            <person name="Stalker J."/>
            <person name="Stange-Thomann N."/>
            <person name="Stavropoulos S."/>
            <person name="Stone C."/>
            <person name="Strader C."/>
            <person name="Tesfaye S."/>
            <person name="Thomson T."/>
            <person name="Thoulutsang Y."/>
            <person name="Thoulutsang D."/>
            <person name="Topham K."/>
            <person name="Topping I."/>
            <person name="Tsamla T."/>
            <person name="Vassiliev H."/>
            <person name="Vo A."/>
            <person name="Wangchuk T."/>
            <person name="Wangdi T."/>
            <person name="Weiand M."/>
            <person name="Wilkinson J."/>
            <person name="Wilson A."/>
            <person name="Yadav S."/>
            <person name="Young G."/>
            <person name="Yu Q."/>
            <person name="Zembek L."/>
            <person name="Zhong D."/>
            <person name="Zimmer A."/>
            <person name="Zwirko Z."/>
            <person name="Jaffe D.B."/>
            <person name="Alvarez P."/>
            <person name="Brockman W."/>
            <person name="Butler J."/>
            <person name="Chin C."/>
            <person name="Gnerre S."/>
            <person name="Grabherr M."/>
            <person name="Kleber M."/>
            <person name="Mauceli E."/>
            <person name="MacCallum I."/>
        </authorList>
    </citation>
    <scope>NUCLEOTIDE SEQUENCE [LARGE SCALE GENOMIC DNA]</scope>
    <source>
        <strain evidence="3">Tucson 14024-0371.13</strain>
    </source>
</reference>
<dbReference type="EMBL" id="CH902621">
    <property type="protein sequence ID" value="KPU81711.1"/>
    <property type="molecule type" value="Genomic_DNA"/>
</dbReference>
<gene>
    <name evidence="2" type="primary">Dana\GF20182</name>
    <name evidence="2" type="synonym">dana_GLEANR_2575</name>
    <name evidence="2" type="ORF">GF20182</name>
</gene>
<organism evidence="2 3">
    <name type="scientific">Drosophila ananassae</name>
    <name type="common">Fruit fly</name>
    <dbReference type="NCBI Taxonomy" id="7217"/>
    <lineage>
        <taxon>Eukaryota</taxon>
        <taxon>Metazoa</taxon>
        <taxon>Ecdysozoa</taxon>
        <taxon>Arthropoda</taxon>
        <taxon>Hexapoda</taxon>
        <taxon>Insecta</taxon>
        <taxon>Pterygota</taxon>
        <taxon>Neoptera</taxon>
        <taxon>Endopterygota</taxon>
        <taxon>Diptera</taxon>
        <taxon>Brachycera</taxon>
        <taxon>Muscomorpha</taxon>
        <taxon>Ephydroidea</taxon>
        <taxon>Drosophilidae</taxon>
        <taxon>Drosophila</taxon>
        <taxon>Sophophora</taxon>
    </lineage>
</organism>
<dbReference type="Proteomes" id="UP000007801">
    <property type="component" value="Unassembled WGS sequence"/>
</dbReference>
<dbReference type="InParanoid" id="A0A0P8Y4S1"/>
<evidence type="ECO:0000256" key="1">
    <source>
        <dbReference type="SAM" id="MobiDB-lite"/>
    </source>
</evidence>
<sequence length="178" mass="18627">MASMPASGSKYVLLQHNHSGGFTAYDSASAAAAAAKCMSETGSFFDSFIGRITMKSKNQSVAETASPEIFRIMDTDTNDILEMSVPGSNLSGSQSELQDIASATSSILPRTALNQQKDDIKQKPSEATTSFSPKSLIVPSSCPTTSILNLPPPTAGISIQASSEICEMDFQGPPAPLS</sequence>
<name>A0A0P8Y4S1_DROAN</name>
<proteinExistence type="predicted"/>
<dbReference type="AlphaFoldDB" id="A0A0P8Y4S1"/>
<evidence type="ECO:0000313" key="2">
    <source>
        <dbReference type="EMBL" id="KPU81711.1"/>
    </source>
</evidence>
<protein>
    <submittedName>
        <fullName evidence="2">Uncharacterized protein</fullName>
    </submittedName>
</protein>
<accession>A0A0P8Y4S1</accession>
<evidence type="ECO:0000313" key="3">
    <source>
        <dbReference type="Proteomes" id="UP000007801"/>
    </source>
</evidence>